<dbReference type="RefSeq" id="WP_151893198.1">
    <property type="nucleotide sequence ID" value="NZ_BKCF01000001.1"/>
</dbReference>
<dbReference type="PROSITE" id="PS51257">
    <property type="entry name" value="PROKAR_LIPOPROTEIN"/>
    <property type="match status" value="1"/>
</dbReference>
<accession>A0A5J4FU03</accession>
<evidence type="ECO:0000313" key="3">
    <source>
        <dbReference type="Proteomes" id="UP000326994"/>
    </source>
</evidence>
<dbReference type="Pfam" id="PF19765">
    <property type="entry name" value="DUF6252"/>
    <property type="match status" value="1"/>
</dbReference>
<reference evidence="2 3" key="1">
    <citation type="submission" date="2019-08" db="EMBL/GenBank/DDBJ databases">
        <title>Ulvibacter marinistellae sp. nov., isolated from a starfish, Patiria pectinifera.</title>
        <authorList>
            <person name="Kawano K."/>
            <person name="Ushijima N."/>
            <person name="Kihara M."/>
            <person name="Itoh H."/>
        </authorList>
    </citation>
    <scope>NUCLEOTIDE SEQUENCE [LARGE SCALE GENOMIC DNA]</scope>
    <source>
        <strain evidence="2 3">KK4</strain>
    </source>
</reference>
<evidence type="ECO:0000256" key="1">
    <source>
        <dbReference type="SAM" id="SignalP"/>
    </source>
</evidence>
<dbReference type="OrthoDB" id="1448607at2"/>
<proteinExistence type="predicted"/>
<protein>
    <submittedName>
        <fullName evidence="2">Uncharacterized protein</fullName>
    </submittedName>
</protein>
<feature type="signal peptide" evidence="1">
    <location>
        <begin position="1"/>
        <end position="27"/>
    </location>
</feature>
<dbReference type="Proteomes" id="UP000326994">
    <property type="component" value="Unassembled WGS sequence"/>
</dbReference>
<name>A0A5J4FU03_9FLAO</name>
<organism evidence="2 3">
    <name type="scientific">Patiriisocius marinistellae</name>
    <dbReference type="NCBI Taxonomy" id="2494560"/>
    <lineage>
        <taxon>Bacteria</taxon>
        <taxon>Pseudomonadati</taxon>
        <taxon>Bacteroidota</taxon>
        <taxon>Flavobacteriia</taxon>
        <taxon>Flavobacteriales</taxon>
        <taxon>Flavobacteriaceae</taxon>
        <taxon>Patiriisocius</taxon>
    </lineage>
</organism>
<evidence type="ECO:0000313" key="2">
    <source>
        <dbReference type="EMBL" id="GEQ85270.1"/>
    </source>
</evidence>
<dbReference type="AlphaFoldDB" id="A0A5J4FU03"/>
<dbReference type="EMBL" id="BKCF01000001">
    <property type="protein sequence ID" value="GEQ85270.1"/>
    <property type="molecule type" value="Genomic_DNA"/>
</dbReference>
<dbReference type="InterPro" id="IPR046219">
    <property type="entry name" value="DUF6252"/>
</dbReference>
<sequence>MKTQFKNSTIKLIMLLFICLGISSCSNDDSNSSSDQQGLGNGNPINLNENFSCSLDGNVFMPINIIALKQENQESFSITTIDNQDNGVQLLVDSSLDPGTYAFDENIFGTVSTVNQYAITGHSGADGMLTILTHDRSAGTMKGTFSFNARTLNTQIEFVVTDGAFDVDYVVVE</sequence>
<comment type="caution">
    <text evidence="2">The sequence shown here is derived from an EMBL/GenBank/DDBJ whole genome shotgun (WGS) entry which is preliminary data.</text>
</comment>
<gene>
    <name evidence="2" type="ORF">ULMS_07780</name>
</gene>
<keyword evidence="1" id="KW-0732">Signal</keyword>
<feature type="chain" id="PRO_5023907168" evidence="1">
    <location>
        <begin position="28"/>
        <end position="173"/>
    </location>
</feature>
<keyword evidence="3" id="KW-1185">Reference proteome</keyword>